<feature type="domain" description="RING-type" evidence="6">
    <location>
        <begin position="19"/>
        <end position="60"/>
    </location>
</feature>
<feature type="region of interest" description="Disordered" evidence="5">
    <location>
        <begin position="175"/>
        <end position="204"/>
    </location>
</feature>
<dbReference type="InterPro" id="IPR017907">
    <property type="entry name" value="Znf_RING_CS"/>
</dbReference>
<name>A0A1Q3BWC1_CEPFO</name>
<dbReference type="InterPro" id="IPR001841">
    <property type="entry name" value="Znf_RING"/>
</dbReference>
<protein>
    <submittedName>
        <fullName evidence="7">Zf-C3HC4 domain-containing protein</fullName>
    </submittedName>
</protein>
<evidence type="ECO:0000259" key="6">
    <source>
        <dbReference type="PROSITE" id="PS50089"/>
    </source>
</evidence>
<dbReference type="FunCoup" id="A0A1Q3BWC1">
    <property type="interactions" value="339"/>
</dbReference>
<dbReference type="InParanoid" id="A0A1Q3BWC1"/>
<keyword evidence="2 4" id="KW-0863">Zinc-finger</keyword>
<dbReference type="Pfam" id="PF13923">
    <property type="entry name" value="zf-C3HC4_2"/>
    <property type="match status" value="1"/>
</dbReference>
<evidence type="ECO:0000313" key="7">
    <source>
        <dbReference type="EMBL" id="GAV72148.1"/>
    </source>
</evidence>
<dbReference type="PROSITE" id="PS50089">
    <property type="entry name" value="ZF_RING_2"/>
    <property type="match status" value="1"/>
</dbReference>
<feature type="region of interest" description="Disordered" evidence="5">
    <location>
        <begin position="232"/>
        <end position="293"/>
    </location>
</feature>
<feature type="compositionally biased region" description="Basic and acidic residues" evidence="5">
    <location>
        <begin position="233"/>
        <end position="242"/>
    </location>
</feature>
<evidence type="ECO:0000256" key="5">
    <source>
        <dbReference type="SAM" id="MobiDB-lite"/>
    </source>
</evidence>
<evidence type="ECO:0000256" key="2">
    <source>
        <dbReference type="ARBA" id="ARBA00022771"/>
    </source>
</evidence>
<dbReference type="SMART" id="SM00184">
    <property type="entry name" value="RING"/>
    <property type="match status" value="1"/>
</dbReference>
<evidence type="ECO:0000256" key="3">
    <source>
        <dbReference type="ARBA" id="ARBA00022833"/>
    </source>
</evidence>
<dbReference type="EMBL" id="BDDD01000971">
    <property type="protein sequence ID" value="GAV72148.1"/>
    <property type="molecule type" value="Genomic_DNA"/>
</dbReference>
<comment type="caution">
    <text evidence="7">The sequence shown here is derived from an EMBL/GenBank/DDBJ whole genome shotgun (WGS) entry which is preliminary data.</text>
</comment>
<gene>
    <name evidence="7" type="ORF">CFOL_v3_15637</name>
</gene>
<keyword evidence="8" id="KW-1185">Reference proteome</keyword>
<dbReference type="InterPro" id="IPR044807">
    <property type="entry name" value="DRIP1-like"/>
</dbReference>
<keyword evidence="1" id="KW-0479">Metal-binding</keyword>
<feature type="compositionally biased region" description="Low complexity" evidence="5">
    <location>
        <begin position="138"/>
        <end position="147"/>
    </location>
</feature>
<keyword evidence="3" id="KW-0862">Zinc</keyword>
<proteinExistence type="predicted"/>
<dbReference type="Proteomes" id="UP000187406">
    <property type="component" value="Unassembled WGS sequence"/>
</dbReference>
<dbReference type="STRING" id="3775.A0A1Q3BWC1"/>
<dbReference type="InterPro" id="IPR013083">
    <property type="entry name" value="Znf_RING/FYVE/PHD"/>
</dbReference>
<evidence type="ECO:0000256" key="4">
    <source>
        <dbReference type="PROSITE-ProRule" id="PRU00175"/>
    </source>
</evidence>
<dbReference type="SUPFAM" id="SSF57850">
    <property type="entry name" value="RING/U-box"/>
    <property type="match status" value="1"/>
</dbReference>
<sequence>MANQVVKVKKETIEACMTCPLCNNLLRNATTITECLHTFCRKCIYDKISEEEIECCPTCNIPMGCIPLEKLRADNSWQDLRAKIFPSKRRKVKAPEVPNVTLPARRKERSLSSLVVSTPKVSKQIATTGRRTKPIARSPPFRSSSFSVEKNIKKVDDSAEDNPSSPETLHKFTQNLRQSSSIEPSQPITAKDTGNGAEDAREGQSDLWKPLHYLVEVANRTKSFKSNLPVSDAKLEPKHAPDNEAPAVKTKLKNKKCNSKAEDETVSTDPVSSDAQILPQKPRRRRKRSAAVGGSGIATQSVLDVADAKHERRIGPIWFTLVASEDQEGDAPLPQISPSFLRIKDGNAPVSCIQKYLMRKLDLASEAKVEIKCMGQSVVPTLQLYSLADLWLKTASTSERVVASVGSSAKDFVMVLAYARKVQEPPKFNPLDLQSSISLSK</sequence>
<dbReference type="PANTHER" id="PTHR46293:SF16">
    <property type="entry name" value="E3 UBIQUITIN PROTEIN LIGASE DRIP1"/>
    <property type="match status" value="1"/>
</dbReference>
<evidence type="ECO:0000256" key="1">
    <source>
        <dbReference type="ARBA" id="ARBA00022723"/>
    </source>
</evidence>
<dbReference type="PANTHER" id="PTHR46293">
    <property type="entry name" value="E3 UBIQUITIN PROTEIN LIGASE DRIP1"/>
    <property type="match status" value="1"/>
</dbReference>
<organism evidence="7 8">
    <name type="scientific">Cephalotus follicularis</name>
    <name type="common">Albany pitcher plant</name>
    <dbReference type="NCBI Taxonomy" id="3775"/>
    <lineage>
        <taxon>Eukaryota</taxon>
        <taxon>Viridiplantae</taxon>
        <taxon>Streptophyta</taxon>
        <taxon>Embryophyta</taxon>
        <taxon>Tracheophyta</taxon>
        <taxon>Spermatophyta</taxon>
        <taxon>Magnoliopsida</taxon>
        <taxon>eudicotyledons</taxon>
        <taxon>Gunneridae</taxon>
        <taxon>Pentapetalae</taxon>
        <taxon>rosids</taxon>
        <taxon>fabids</taxon>
        <taxon>Oxalidales</taxon>
        <taxon>Cephalotaceae</taxon>
        <taxon>Cephalotus</taxon>
    </lineage>
</organism>
<dbReference type="GO" id="GO:0008270">
    <property type="term" value="F:zinc ion binding"/>
    <property type="evidence" value="ECO:0007669"/>
    <property type="project" value="UniProtKB-KW"/>
</dbReference>
<feature type="region of interest" description="Disordered" evidence="5">
    <location>
        <begin position="122"/>
        <end position="149"/>
    </location>
</feature>
<dbReference type="OrthoDB" id="1305878at2759"/>
<dbReference type="PROSITE" id="PS00518">
    <property type="entry name" value="ZF_RING_1"/>
    <property type="match status" value="1"/>
</dbReference>
<feature type="compositionally biased region" description="Polar residues" evidence="5">
    <location>
        <begin position="175"/>
        <end position="188"/>
    </location>
</feature>
<evidence type="ECO:0000313" key="8">
    <source>
        <dbReference type="Proteomes" id="UP000187406"/>
    </source>
</evidence>
<dbReference type="Gene3D" id="3.30.40.10">
    <property type="entry name" value="Zinc/RING finger domain, C3HC4 (zinc finger)"/>
    <property type="match status" value="1"/>
</dbReference>
<reference evidence="8" key="1">
    <citation type="submission" date="2016-04" db="EMBL/GenBank/DDBJ databases">
        <title>Cephalotus genome sequencing.</title>
        <authorList>
            <person name="Fukushima K."/>
            <person name="Hasebe M."/>
            <person name="Fang X."/>
        </authorList>
    </citation>
    <scope>NUCLEOTIDE SEQUENCE [LARGE SCALE GENOMIC DNA]</scope>
    <source>
        <strain evidence="8">cv. St1</strain>
    </source>
</reference>
<accession>A0A1Q3BWC1</accession>
<dbReference type="AlphaFoldDB" id="A0A1Q3BWC1"/>
<dbReference type="CDD" id="cd16525">
    <property type="entry name" value="RING-HC_PCGF"/>
    <property type="match status" value="1"/>
</dbReference>
<dbReference type="GO" id="GO:0004842">
    <property type="term" value="F:ubiquitin-protein transferase activity"/>
    <property type="evidence" value="ECO:0007669"/>
    <property type="project" value="InterPro"/>
</dbReference>